<dbReference type="Gene3D" id="2.20.20.130">
    <property type="match status" value="1"/>
</dbReference>
<dbReference type="SUPFAM" id="SSF48452">
    <property type="entry name" value="TPR-like"/>
    <property type="match status" value="1"/>
</dbReference>
<proteinExistence type="inferred from homology"/>
<evidence type="ECO:0000256" key="1">
    <source>
        <dbReference type="ARBA" id="ARBA00004442"/>
    </source>
</evidence>
<feature type="domain" description="SusD-like N-terminal" evidence="7">
    <location>
        <begin position="23"/>
        <end position="230"/>
    </location>
</feature>
<feature type="domain" description="RagB/SusD" evidence="6">
    <location>
        <begin position="348"/>
        <end position="469"/>
    </location>
</feature>
<dbReference type="Pfam" id="PF07980">
    <property type="entry name" value="SusD_RagB"/>
    <property type="match status" value="1"/>
</dbReference>
<keyword evidence="4" id="KW-0472">Membrane</keyword>
<evidence type="ECO:0000313" key="9">
    <source>
        <dbReference type="Proteomes" id="UP000319209"/>
    </source>
</evidence>
<dbReference type="PROSITE" id="PS51257">
    <property type="entry name" value="PROKAR_LIPOPROTEIN"/>
    <property type="match status" value="1"/>
</dbReference>
<accession>A0A516GNQ2</accession>
<evidence type="ECO:0000256" key="4">
    <source>
        <dbReference type="ARBA" id="ARBA00023136"/>
    </source>
</evidence>
<keyword evidence="3" id="KW-0732">Signal</keyword>
<dbReference type="Gene3D" id="1.25.40.390">
    <property type="match status" value="1"/>
</dbReference>
<evidence type="ECO:0000256" key="3">
    <source>
        <dbReference type="ARBA" id="ARBA00022729"/>
    </source>
</evidence>
<comment type="similarity">
    <text evidence="2">Belongs to the SusD family.</text>
</comment>
<dbReference type="Pfam" id="PF14322">
    <property type="entry name" value="SusD-like_3"/>
    <property type="match status" value="1"/>
</dbReference>
<comment type="subcellular location">
    <subcellularLocation>
        <location evidence="1">Cell outer membrane</location>
    </subcellularLocation>
</comment>
<name>A0A516GNQ2_9FLAO</name>
<keyword evidence="9" id="KW-1185">Reference proteome</keyword>
<evidence type="ECO:0000256" key="5">
    <source>
        <dbReference type="ARBA" id="ARBA00023237"/>
    </source>
</evidence>
<evidence type="ECO:0000256" key="2">
    <source>
        <dbReference type="ARBA" id="ARBA00006275"/>
    </source>
</evidence>
<dbReference type="CDD" id="cd08977">
    <property type="entry name" value="SusD"/>
    <property type="match status" value="1"/>
</dbReference>
<dbReference type="GO" id="GO:0009279">
    <property type="term" value="C:cell outer membrane"/>
    <property type="evidence" value="ECO:0007669"/>
    <property type="project" value="UniProtKB-SubCell"/>
</dbReference>
<dbReference type="Gene3D" id="1.25.40.900">
    <property type="match status" value="1"/>
</dbReference>
<gene>
    <name evidence="8" type="ORF">FNB79_03900</name>
</gene>
<protein>
    <submittedName>
        <fullName evidence="8">RagB/SusD family nutrient uptake outer membrane protein</fullName>
    </submittedName>
</protein>
<evidence type="ECO:0000259" key="6">
    <source>
        <dbReference type="Pfam" id="PF07980"/>
    </source>
</evidence>
<dbReference type="Proteomes" id="UP000319209">
    <property type="component" value="Chromosome"/>
</dbReference>
<sequence length="469" mass="52188">MKNYNKIILLIMVGLFLSCSESFLELTPTSSVSSDEAITNLEDLEVAVTGVYDEISSSYYYGRYMFMIPDVMADDVKQNLSANRIIDYAEHVQNVDDSQASALWEGMYFANNALNNIINSDVEVTEATQEEKDHLLGEAYALRGLVYFDLVKLFAQHYTYTADASHAGVPIIVEFDPTLEPERSTVKEVYDQVISDMTTAISLMSDTSRTSNSNTLSATSVKALLARVYLYKEDWANAEAMATDVINSSYSLVDNANYLTVWSVDNSSESIFEISMTETDNVGGNGISGLYLAAAVGGYGDYLPSNDVVSLYKEGDARLDVFIDDLLLAGDYAPYRVNKYPEVLGYDNVKVMRLPELYLIRAEARAALGTDIAGAQSDVNVVRQRALPTAPDVTATGEELMEEIMLERRLELCFEGQRLWDLMRKKEDIVRTQCTSSICEIPYGDHTNILPIPQDETDVNPNIEQNPGY</sequence>
<reference evidence="8 9" key="1">
    <citation type="submission" date="2019-07" db="EMBL/GenBank/DDBJ databases">
        <title>Genome sequencing for Formosa sp. PS13.</title>
        <authorList>
            <person name="Park S.-J."/>
        </authorList>
    </citation>
    <scope>NUCLEOTIDE SEQUENCE [LARGE SCALE GENOMIC DNA]</scope>
    <source>
        <strain evidence="8 9">PS13</strain>
    </source>
</reference>
<dbReference type="KEGG" id="fop:FNB79_03900"/>
<organism evidence="8 9">
    <name type="scientific">Formosa sediminum</name>
    <dbReference type="NCBI Taxonomy" id="2594004"/>
    <lineage>
        <taxon>Bacteria</taxon>
        <taxon>Pseudomonadati</taxon>
        <taxon>Bacteroidota</taxon>
        <taxon>Flavobacteriia</taxon>
        <taxon>Flavobacteriales</taxon>
        <taxon>Flavobacteriaceae</taxon>
        <taxon>Formosa</taxon>
    </lineage>
</organism>
<dbReference type="OrthoDB" id="630434at2"/>
<dbReference type="InterPro" id="IPR012944">
    <property type="entry name" value="SusD_RagB_dom"/>
</dbReference>
<dbReference type="AlphaFoldDB" id="A0A516GNQ2"/>
<dbReference type="EMBL" id="CP041637">
    <property type="protein sequence ID" value="QDO93154.1"/>
    <property type="molecule type" value="Genomic_DNA"/>
</dbReference>
<evidence type="ECO:0000259" key="7">
    <source>
        <dbReference type="Pfam" id="PF14322"/>
    </source>
</evidence>
<keyword evidence="5" id="KW-0998">Cell outer membrane</keyword>
<dbReference type="InterPro" id="IPR011990">
    <property type="entry name" value="TPR-like_helical_dom_sf"/>
</dbReference>
<evidence type="ECO:0000313" key="8">
    <source>
        <dbReference type="EMBL" id="QDO93154.1"/>
    </source>
</evidence>
<dbReference type="RefSeq" id="WP_143380059.1">
    <property type="nucleotide sequence ID" value="NZ_CP041637.1"/>
</dbReference>
<dbReference type="InterPro" id="IPR033985">
    <property type="entry name" value="SusD-like_N"/>
</dbReference>